<gene>
    <name evidence="2" type="ORF">FCC1311_017442</name>
</gene>
<proteinExistence type="predicted"/>
<evidence type="ECO:0000313" key="3">
    <source>
        <dbReference type="Proteomes" id="UP000241890"/>
    </source>
</evidence>
<evidence type="ECO:0000313" key="2">
    <source>
        <dbReference type="EMBL" id="GBG25525.1"/>
    </source>
</evidence>
<evidence type="ECO:0008006" key="4">
    <source>
        <dbReference type="Google" id="ProtNLM"/>
    </source>
</evidence>
<name>A0A2R5G4P0_9STRA</name>
<feature type="compositionally biased region" description="Polar residues" evidence="1">
    <location>
        <begin position="741"/>
        <end position="764"/>
    </location>
</feature>
<evidence type="ECO:0000256" key="1">
    <source>
        <dbReference type="SAM" id="MobiDB-lite"/>
    </source>
</evidence>
<keyword evidence="3" id="KW-1185">Reference proteome</keyword>
<accession>A0A2R5G4P0</accession>
<dbReference type="InParanoid" id="A0A2R5G4P0"/>
<feature type="compositionally biased region" description="Low complexity" evidence="1">
    <location>
        <begin position="41"/>
        <end position="59"/>
    </location>
</feature>
<feature type="region of interest" description="Disordered" evidence="1">
    <location>
        <begin position="35"/>
        <end position="59"/>
    </location>
</feature>
<feature type="region of interest" description="Disordered" evidence="1">
    <location>
        <begin position="741"/>
        <end position="774"/>
    </location>
</feature>
<feature type="region of interest" description="Disordered" evidence="1">
    <location>
        <begin position="660"/>
        <end position="720"/>
    </location>
</feature>
<dbReference type="EMBL" id="BEYU01000012">
    <property type="protein sequence ID" value="GBG25525.1"/>
    <property type="molecule type" value="Genomic_DNA"/>
</dbReference>
<reference evidence="2 3" key="1">
    <citation type="submission" date="2017-12" db="EMBL/GenBank/DDBJ databases">
        <title>Sequencing, de novo assembly and annotation of complete genome of a new Thraustochytrid species, strain FCC1311.</title>
        <authorList>
            <person name="Sedici K."/>
            <person name="Godart F."/>
            <person name="Aiese Cigliano R."/>
            <person name="Sanseverino W."/>
            <person name="Barakat M."/>
            <person name="Ortet P."/>
            <person name="Marechal E."/>
            <person name="Cagnac O."/>
            <person name="Amato A."/>
        </authorList>
    </citation>
    <scope>NUCLEOTIDE SEQUENCE [LARGE SCALE GENOMIC DNA]</scope>
</reference>
<dbReference type="AlphaFoldDB" id="A0A2R5G4P0"/>
<feature type="compositionally biased region" description="Basic residues" evidence="1">
    <location>
        <begin position="676"/>
        <end position="688"/>
    </location>
</feature>
<feature type="compositionally biased region" description="Basic and acidic residues" evidence="1">
    <location>
        <begin position="142"/>
        <end position="154"/>
    </location>
</feature>
<feature type="region of interest" description="Disordered" evidence="1">
    <location>
        <begin position="128"/>
        <end position="203"/>
    </location>
</feature>
<feature type="compositionally biased region" description="Basic and acidic residues" evidence="1">
    <location>
        <begin position="697"/>
        <end position="708"/>
    </location>
</feature>
<feature type="compositionally biased region" description="Low complexity" evidence="1">
    <location>
        <begin position="174"/>
        <end position="203"/>
    </location>
</feature>
<sequence length="896" mass="96649">MAHLEGGPTNVQTELQNLTRELAREVHRHRSALALLRSTDTAGQTAGSKGSSAGSGSSSTLLAQTASFTRTNGDFDVDVGLEIDTGTSPNANVNAFHATWRDNLSLMKPGNGAQRDLSRLSRRLSDTATLHGGETDHEEPDTERTARSGDHDADSVASPGPDAAAEACDMQTFGSRRGSSPPRSGASAPHDTESSSLSPAGSSSRVLLSKADGNQSFFLHAVFDLVKSKLEWEMQVLESLRVKYPELPASNEAIMYGHLRKGKGLNVRSKFVLISPGLMTYLTSSAAPGLQDGSAAFSSSSSASPLVLFGKGAKDKKEPVKTLRLRPGTRCRPIEKKHGRFAFEIIDPGATLDSSTTTRLYGASIVEGSEIRSSETRVWAVSSEDERVRWMRVIEDAAGLEARLEDESFVEEKELNELHAEIAKSRSAEDYLEALGKVYGLRHLSAAQLICELHAESEANGADGPGGGEDDEEENNSVCCSASLASQADNGSVVDVCSGDTALHGSKRVDVPVAWVHDKLHLPRGGISNDSTMMQILKDMQRDTIVINGKHFEGHSELVGKRSAGSSGSFASPAVCSIVCEIAREIQRHSLEVELTEAEALELAHQVLMTCNRTQSGGNTLDAVSVLCANSEFSFVAADTSVPTQPLQIRVYNAPRVRRLPLRSETSPRSGEGGHRHAPYRRGSRRSRASSQPQPDELAKTSKNRDHQGSPLKLDSSDLLYRKTSSDGDFSATFADLSNEDANTNGAGASTNDSQDPRSSSTTPAKGAHAAHHPEFRLSLSKLRHRRRASEPLQLDMPLTALADAAAQQEHQQRLETHSGTDLEELNPAPRVDICVVMHYKLCNVNFQDESDAVWARVRARFRRTFALVGQRKTVALGQGTISLSLLKKNGPPLHE</sequence>
<organism evidence="2 3">
    <name type="scientific">Hondaea fermentalgiana</name>
    <dbReference type="NCBI Taxonomy" id="2315210"/>
    <lineage>
        <taxon>Eukaryota</taxon>
        <taxon>Sar</taxon>
        <taxon>Stramenopiles</taxon>
        <taxon>Bigyra</taxon>
        <taxon>Labyrinthulomycetes</taxon>
        <taxon>Thraustochytrida</taxon>
        <taxon>Thraustochytriidae</taxon>
        <taxon>Hondaea</taxon>
    </lineage>
</organism>
<dbReference type="Proteomes" id="UP000241890">
    <property type="component" value="Unassembled WGS sequence"/>
</dbReference>
<protein>
    <recommendedName>
        <fullName evidence="4">PH domain-containing protein</fullName>
    </recommendedName>
</protein>
<comment type="caution">
    <text evidence="2">The sequence shown here is derived from an EMBL/GenBank/DDBJ whole genome shotgun (WGS) entry which is preliminary data.</text>
</comment>
<dbReference type="OrthoDB" id="185175at2759"/>